<dbReference type="Proteomes" id="UP001146793">
    <property type="component" value="Unassembled WGS sequence"/>
</dbReference>
<keyword evidence="1" id="KW-0175">Coiled coil</keyword>
<dbReference type="EMBL" id="JANTQA010000063">
    <property type="protein sequence ID" value="KAJ3427381.1"/>
    <property type="molecule type" value="Genomic_DNA"/>
</dbReference>
<gene>
    <name evidence="3" type="ORF">M0812_26964</name>
</gene>
<name>A0AAV7YC16_9EUKA</name>
<evidence type="ECO:0000256" key="1">
    <source>
        <dbReference type="SAM" id="Coils"/>
    </source>
</evidence>
<organism evidence="3 4">
    <name type="scientific">Anaeramoeba flamelloides</name>
    <dbReference type="NCBI Taxonomy" id="1746091"/>
    <lineage>
        <taxon>Eukaryota</taxon>
        <taxon>Metamonada</taxon>
        <taxon>Anaeramoebidae</taxon>
        <taxon>Anaeramoeba</taxon>
    </lineage>
</organism>
<reference evidence="3" key="1">
    <citation type="submission" date="2022-08" db="EMBL/GenBank/DDBJ databases">
        <title>Novel sulphate-reducing endosymbionts in the free-living metamonad Anaeramoeba.</title>
        <authorList>
            <person name="Jerlstrom-Hultqvist J."/>
            <person name="Cepicka I."/>
            <person name="Gallot-Lavallee L."/>
            <person name="Salas-Leiva D."/>
            <person name="Curtis B.A."/>
            <person name="Zahonova K."/>
            <person name="Pipaliya S."/>
            <person name="Dacks J."/>
            <person name="Roger A.J."/>
        </authorList>
    </citation>
    <scope>NUCLEOTIDE SEQUENCE</scope>
    <source>
        <strain evidence="3">Busselton2</strain>
    </source>
</reference>
<protein>
    <submittedName>
        <fullName evidence="3">Uncharacterized protein</fullName>
    </submittedName>
</protein>
<evidence type="ECO:0000313" key="4">
    <source>
        <dbReference type="Proteomes" id="UP001146793"/>
    </source>
</evidence>
<comment type="caution">
    <text evidence="3">The sequence shown here is derived from an EMBL/GenBank/DDBJ whole genome shotgun (WGS) entry which is preliminary data.</text>
</comment>
<proteinExistence type="predicted"/>
<sequence length="338" mass="39751">MEKTKFTKKEMKFRMKELDFTTTPSCFINSSYKFLSYNKQFLDFFEANKKWMKKQSLISLSPIYQSIHKTSSTNFLKSTFDQFRNFSQLDKITYNCEFLSQKNQELISKVFVTKFQVGENYNYQLNIVKTKFSNLQNVPKKNSNMNKDSSETSTSSSSSFELSFDSIISGTTSKVEKSQIAKPKKLLRLLSIEDNEYEDRFLNECSLMKTLILNLNDNNITKKSISIINNLENILESYIQKSNEKATIRLQVIKAERVLEREKYSELEKKLKRRLLSIEEEKKRLTNLESENKLLQLKFKQVKPLLKQFNVVPNNITKILNCTSESQVRKTLKQDNFK</sequence>
<evidence type="ECO:0000256" key="2">
    <source>
        <dbReference type="SAM" id="MobiDB-lite"/>
    </source>
</evidence>
<dbReference type="AlphaFoldDB" id="A0AAV7YC16"/>
<accession>A0AAV7YC16</accession>
<evidence type="ECO:0000313" key="3">
    <source>
        <dbReference type="EMBL" id="KAJ3427381.1"/>
    </source>
</evidence>
<feature type="coiled-coil region" evidence="1">
    <location>
        <begin position="250"/>
        <end position="298"/>
    </location>
</feature>
<feature type="region of interest" description="Disordered" evidence="2">
    <location>
        <begin position="139"/>
        <end position="158"/>
    </location>
</feature>